<organism evidence="1 2">
    <name type="scientific">Cymbomonas tetramitiformis</name>
    <dbReference type="NCBI Taxonomy" id="36881"/>
    <lineage>
        <taxon>Eukaryota</taxon>
        <taxon>Viridiplantae</taxon>
        <taxon>Chlorophyta</taxon>
        <taxon>Pyramimonadophyceae</taxon>
        <taxon>Pyramimonadales</taxon>
        <taxon>Pyramimonadaceae</taxon>
        <taxon>Cymbomonas</taxon>
    </lineage>
</organism>
<accession>A0AAE0GED8</accession>
<evidence type="ECO:0000313" key="2">
    <source>
        <dbReference type="Proteomes" id="UP001190700"/>
    </source>
</evidence>
<sequence length="225" mass="24531">MALKSGMANVMSITLTCGEQSENHAGMRKQGAGLAKEGLTELELQHARKRLLEHGCERVEGTVYGFAEVPLTAVYRAGLEVIFGEKLVGCQMEGNRYDNVGKQGIGVHGDQERKIVVGARLGASHALGFAWFEHGEYLRMVGEPFMFTLSGGSLYAMSEKSTGWDFKNVHVTGCHLRHAAGAAGYIDFHAYVKSNKKRRLASKKYRAARCTASTVETPAMSCGNR</sequence>
<dbReference type="Proteomes" id="UP001190700">
    <property type="component" value="Unassembled WGS sequence"/>
</dbReference>
<name>A0AAE0GED8_9CHLO</name>
<reference evidence="1 2" key="1">
    <citation type="journal article" date="2015" name="Genome Biol. Evol.">
        <title>Comparative Genomics of a Bacterivorous Green Alga Reveals Evolutionary Causalities and Consequences of Phago-Mixotrophic Mode of Nutrition.</title>
        <authorList>
            <person name="Burns J.A."/>
            <person name="Paasch A."/>
            <person name="Narechania A."/>
            <person name="Kim E."/>
        </authorList>
    </citation>
    <scope>NUCLEOTIDE SEQUENCE [LARGE SCALE GENOMIC DNA]</scope>
    <source>
        <strain evidence="1 2">PLY_AMNH</strain>
    </source>
</reference>
<dbReference type="EMBL" id="LGRX02006581">
    <property type="protein sequence ID" value="KAK3276383.1"/>
    <property type="molecule type" value="Genomic_DNA"/>
</dbReference>
<keyword evidence="2" id="KW-1185">Reference proteome</keyword>
<protein>
    <submittedName>
        <fullName evidence="1">Uncharacterized protein</fullName>
    </submittedName>
</protein>
<dbReference type="AlphaFoldDB" id="A0AAE0GED8"/>
<evidence type="ECO:0000313" key="1">
    <source>
        <dbReference type="EMBL" id="KAK3276383.1"/>
    </source>
</evidence>
<proteinExistence type="predicted"/>
<comment type="caution">
    <text evidence="1">The sequence shown here is derived from an EMBL/GenBank/DDBJ whole genome shotgun (WGS) entry which is preliminary data.</text>
</comment>
<gene>
    <name evidence="1" type="ORF">CYMTET_15535</name>
</gene>